<dbReference type="AlphaFoldDB" id="A0A2D0N6Z4"/>
<keyword evidence="5" id="KW-1185">Reference proteome</keyword>
<dbReference type="InterPro" id="IPR019734">
    <property type="entry name" value="TPR_rpt"/>
</dbReference>
<gene>
    <name evidence="4" type="ORF">CRP01_22000</name>
</gene>
<evidence type="ECO:0000313" key="5">
    <source>
        <dbReference type="Proteomes" id="UP000223913"/>
    </source>
</evidence>
<accession>A0A2D0N6Z4</accession>
<name>A0A2D0N6Z4_FLAN2</name>
<proteinExistence type="predicted"/>
<evidence type="ECO:0000256" key="3">
    <source>
        <dbReference type="PROSITE-ProRule" id="PRU00339"/>
    </source>
</evidence>
<dbReference type="EMBL" id="PDUD01000026">
    <property type="protein sequence ID" value="PHN04237.1"/>
    <property type="molecule type" value="Genomic_DNA"/>
</dbReference>
<protein>
    <submittedName>
        <fullName evidence="4">Uncharacterized protein</fullName>
    </submittedName>
</protein>
<comment type="caution">
    <text evidence="4">The sequence shown here is derived from an EMBL/GenBank/DDBJ whole genome shotgun (WGS) entry which is preliminary data.</text>
</comment>
<dbReference type="InterPro" id="IPR011990">
    <property type="entry name" value="TPR-like_helical_dom_sf"/>
</dbReference>
<organism evidence="4 5">
    <name type="scientific">Flavilitoribacter nigricans (strain ATCC 23147 / DSM 23189 / NBRC 102662 / NCIMB 1420 / SS-2)</name>
    <name type="common">Lewinella nigricans</name>
    <dbReference type="NCBI Taxonomy" id="1122177"/>
    <lineage>
        <taxon>Bacteria</taxon>
        <taxon>Pseudomonadati</taxon>
        <taxon>Bacteroidota</taxon>
        <taxon>Saprospiria</taxon>
        <taxon>Saprospirales</taxon>
        <taxon>Lewinellaceae</taxon>
        <taxon>Flavilitoribacter</taxon>
    </lineage>
</organism>
<sequence length="458" mass="50934">MIIPAAILLTTSFRPTVGGKKEAYRNYYVGTFYFQEGQLGSAVRSFRRAYAAVPDEYNFALALALALGRDGQVDQALSVLQEGAIYLGPNDPDHLKKIALRHFVSGMAHCYSENYDQAISSLKSAISLLESMKEPKLLSIVYNTLGYAALLDQGNNAHKSKDRPEHIHIHRRDMERNLDHFAAALQQDGSNEAARYNYEMLCDSLDITPVDYPRTAAAGSGDLANYGNIPANIYTLLDFTPYDEVVFLLDISGSMVMEKVTCVDEDRFRVMKETAMYMFQKIPEEKALGIGTIGGDCGTVPRLWHPVGALSRKDFRYALDFLVPDGTTPLLNILMDSPDLFSDNPETSKSIFLVSDGANICKIGNTDICEWADNLANRQISINILTFLNADLSNTNAFAEYTCLAQNTFGELIYIDANRCNARPFAFNLVEQCPLFLPKLEKLNCLGPAVKNLWGVYK</sequence>
<dbReference type="SUPFAM" id="SSF48452">
    <property type="entry name" value="TPR-like"/>
    <property type="match status" value="1"/>
</dbReference>
<dbReference type="InterPro" id="IPR036465">
    <property type="entry name" value="vWFA_dom_sf"/>
</dbReference>
<dbReference type="InterPro" id="IPR050498">
    <property type="entry name" value="Ycf3"/>
</dbReference>
<dbReference type="Gene3D" id="3.40.50.410">
    <property type="entry name" value="von Willebrand factor, type A domain"/>
    <property type="match status" value="1"/>
</dbReference>
<dbReference type="Proteomes" id="UP000223913">
    <property type="component" value="Unassembled WGS sequence"/>
</dbReference>
<evidence type="ECO:0000256" key="2">
    <source>
        <dbReference type="ARBA" id="ARBA00022803"/>
    </source>
</evidence>
<dbReference type="SUPFAM" id="SSF53300">
    <property type="entry name" value="vWA-like"/>
    <property type="match status" value="1"/>
</dbReference>
<dbReference type="Gene3D" id="1.25.40.10">
    <property type="entry name" value="Tetratricopeptide repeat domain"/>
    <property type="match status" value="2"/>
</dbReference>
<keyword evidence="1" id="KW-0677">Repeat</keyword>
<evidence type="ECO:0000313" key="4">
    <source>
        <dbReference type="EMBL" id="PHN04237.1"/>
    </source>
</evidence>
<dbReference type="PROSITE" id="PS50005">
    <property type="entry name" value="TPR"/>
    <property type="match status" value="1"/>
</dbReference>
<keyword evidence="2 3" id="KW-0802">TPR repeat</keyword>
<reference evidence="4 5" key="1">
    <citation type="submission" date="2017-10" db="EMBL/GenBank/DDBJ databases">
        <title>The draft genome sequence of Lewinella nigricans NBRC 102662.</title>
        <authorList>
            <person name="Wang K."/>
        </authorList>
    </citation>
    <scope>NUCLEOTIDE SEQUENCE [LARGE SCALE GENOMIC DNA]</scope>
    <source>
        <strain evidence="4 5">NBRC 102662</strain>
    </source>
</reference>
<dbReference type="PANTHER" id="PTHR44858">
    <property type="entry name" value="TETRATRICOPEPTIDE REPEAT PROTEIN 6"/>
    <property type="match status" value="1"/>
</dbReference>
<evidence type="ECO:0000256" key="1">
    <source>
        <dbReference type="ARBA" id="ARBA00022737"/>
    </source>
</evidence>
<dbReference type="PANTHER" id="PTHR44858:SF1">
    <property type="entry name" value="UDP-N-ACETYLGLUCOSAMINE--PEPTIDE N-ACETYLGLUCOSAMINYLTRANSFERASE SPINDLY-RELATED"/>
    <property type="match status" value="1"/>
</dbReference>
<feature type="repeat" description="TPR" evidence="3">
    <location>
        <begin position="23"/>
        <end position="56"/>
    </location>
</feature>